<dbReference type="EMBL" id="VJZN01000013">
    <property type="protein sequence ID" value="TRX06085.1"/>
    <property type="molecule type" value="Genomic_DNA"/>
</dbReference>
<dbReference type="Proteomes" id="UP000318669">
    <property type="component" value="Unassembled WGS sequence"/>
</dbReference>
<name>A0A553BPI8_9FLAO</name>
<organism evidence="2 4">
    <name type="scientific">Flavobacterium gawalongense</name>
    <dbReference type="NCBI Taxonomy" id="2594432"/>
    <lineage>
        <taxon>Bacteria</taxon>
        <taxon>Pseudomonadati</taxon>
        <taxon>Bacteroidota</taxon>
        <taxon>Flavobacteriia</taxon>
        <taxon>Flavobacteriales</taxon>
        <taxon>Flavobacteriaceae</taxon>
        <taxon>Flavobacterium</taxon>
    </lineage>
</organism>
<dbReference type="AlphaFoldDB" id="A0A553BPI8"/>
<gene>
    <name evidence="2" type="ORF">FNW11_08380</name>
    <name evidence="1" type="ORF">FNW12_09055</name>
</gene>
<dbReference type="RefSeq" id="WP_143387405.1">
    <property type="nucleotide sequence ID" value="NZ_VJZL01000011.1"/>
</dbReference>
<evidence type="ECO:0000313" key="1">
    <source>
        <dbReference type="EMBL" id="TRX06085.1"/>
    </source>
</evidence>
<evidence type="ECO:0000313" key="4">
    <source>
        <dbReference type="Proteomes" id="UP000318669"/>
    </source>
</evidence>
<accession>A0A553BPI8</accession>
<protein>
    <submittedName>
        <fullName evidence="2">Uncharacterized protein</fullName>
    </submittedName>
</protein>
<evidence type="ECO:0000313" key="3">
    <source>
        <dbReference type="Proteomes" id="UP000318528"/>
    </source>
</evidence>
<keyword evidence="3" id="KW-1185">Reference proteome</keyword>
<dbReference type="EMBL" id="VJZL01000011">
    <property type="protein sequence ID" value="TRX10160.1"/>
    <property type="molecule type" value="Genomic_DNA"/>
</dbReference>
<sequence>MEKIFRPNPNSFKNTFCVFHEESLDSINGLELQYDSKSGSKYFYTKVGMYRLSNHWGRLANSKWRLEPLESEIDGAESRNDSKTKLGFAPWTNFYPDNSVEELYYLEVNYIKNTVNYQHKNNPKYDNKAILRTSFETTKRIKQIRNLLNLTSWAKYFDYDDLDVLRQQIINELIFTNKTLEEIKRKIV</sequence>
<evidence type="ECO:0000313" key="2">
    <source>
        <dbReference type="EMBL" id="TRX10160.1"/>
    </source>
</evidence>
<comment type="caution">
    <text evidence="2">The sequence shown here is derived from an EMBL/GenBank/DDBJ whole genome shotgun (WGS) entry which is preliminary data.</text>
</comment>
<dbReference type="OrthoDB" id="1187827at2"/>
<proteinExistence type="predicted"/>
<dbReference type="Proteomes" id="UP000318528">
    <property type="component" value="Unassembled WGS sequence"/>
</dbReference>
<reference evidence="3 4" key="1">
    <citation type="submission" date="2019-07" db="EMBL/GenBank/DDBJ databases">
        <title>Novel species of Flavobacterium.</title>
        <authorList>
            <person name="Liu Q."/>
            <person name="Xin Y.-H."/>
        </authorList>
    </citation>
    <scope>NUCLEOTIDE SEQUENCE [LARGE SCALE GENOMIC DNA]</scope>
    <source>
        <strain evidence="1 3">GSP39</strain>
        <strain evidence="2 4">GSR22</strain>
    </source>
</reference>